<organism evidence="2 3">
    <name type="scientific">Paenibacillus odorifer</name>
    <dbReference type="NCBI Taxonomy" id="189426"/>
    <lineage>
        <taxon>Bacteria</taxon>
        <taxon>Bacillati</taxon>
        <taxon>Bacillota</taxon>
        <taxon>Bacilli</taxon>
        <taxon>Bacillales</taxon>
        <taxon>Paenibacillaceae</taxon>
        <taxon>Paenibacillus</taxon>
    </lineage>
</organism>
<dbReference type="SUPFAM" id="SSF53756">
    <property type="entry name" value="UDP-Glycosyltransferase/glycogen phosphorylase"/>
    <property type="match status" value="1"/>
</dbReference>
<feature type="domain" description="Spore protein YkvP/CgeB glycosyl transferase-like" evidence="1">
    <location>
        <begin position="233"/>
        <end position="383"/>
    </location>
</feature>
<reference evidence="2 3" key="1">
    <citation type="submission" date="2017-06" db="EMBL/GenBank/DDBJ databases">
        <title>Complete genome sequence of Paenibacillus odorifer CBA7130.</title>
        <authorList>
            <person name="Nam Y.-D."/>
            <person name="Kang J."/>
            <person name="Chung W.-H."/>
        </authorList>
    </citation>
    <scope>NUCLEOTIDE SEQUENCE [LARGE SCALE GENOMIC DNA]</scope>
    <source>
        <strain evidence="2 3">CBA7130</strain>
    </source>
</reference>
<sequence length="390" mass="45106">MTDVHEASADSAYSYTVLRIQRGRVKAVKAKRRKHKRPRDYRDGYHEGYRLGMCEAVQRRSTVEVEACRPFKLMYVPQGFHAIDTGVIEALQQLVSELVISTPEAMLETAAREMPGAVLVMNGLHVFPENHLEQITEIRKLGIRTAIWFVDDPYFTEDTSVICRHYDHVFTHELGCVEFYQSFGVPSVHYLPLCVNPKMFYPRRTAPQYKYDIVFIGNAFHNRTALFDELAPYLKDKKVLIAGGFWERLATYDQLAPFISNGFIPPEETANYYSGAKLVINIHRPWEEGQDNRNSFRLPSRSINPRTYEISACGTMQLTDVREDLGNYYRPGYDLDTFGSAKELQEKIEYYLKHEKERRIYALRGLQTTMRNHTFTARLPHLLNVIASSV</sequence>
<dbReference type="EMBL" id="CP021965">
    <property type="protein sequence ID" value="AWV35603.1"/>
    <property type="molecule type" value="Genomic_DNA"/>
</dbReference>
<name>A0AAD0KQL5_9BACL</name>
<gene>
    <name evidence="2" type="ORF">CD191_24850</name>
</gene>
<evidence type="ECO:0000259" key="1">
    <source>
        <dbReference type="Pfam" id="PF13524"/>
    </source>
</evidence>
<evidence type="ECO:0000313" key="3">
    <source>
        <dbReference type="Proteomes" id="UP000249163"/>
    </source>
</evidence>
<protein>
    <submittedName>
        <fullName evidence="2">Spore maturation protein</fullName>
    </submittedName>
</protein>
<evidence type="ECO:0000313" key="2">
    <source>
        <dbReference type="EMBL" id="AWV35603.1"/>
    </source>
</evidence>
<dbReference type="Pfam" id="PF13524">
    <property type="entry name" value="Glyco_trans_1_2"/>
    <property type="match status" value="1"/>
</dbReference>
<proteinExistence type="predicted"/>
<dbReference type="AlphaFoldDB" id="A0AAD0KQL5"/>
<dbReference type="Proteomes" id="UP000249163">
    <property type="component" value="Chromosome"/>
</dbReference>
<accession>A0AAD0KQL5</accession>
<dbReference type="InterPro" id="IPR055259">
    <property type="entry name" value="YkvP/CgeB_Glyco_trans-like"/>
</dbReference>